<dbReference type="SUPFAM" id="SSF52047">
    <property type="entry name" value="RNI-like"/>
    <property type="match status" value="1"/>
</dbReference>
<organism evidence="1 2">
    <name type="scientific">Ambispora gerdemannii</name>
    <dbReference type="NCBI Taxonomy" id="144530"/>
    <lineage>
        <taxon>Eukaryota</taxon>
        <taxon>Fungi</taxon>
        <taxon>Fungi incertae sedis</taxon>
        <taxon>Mucoromycota</taxon>
        <taxon>Glomeromycotina</taxon>
        <taxon>Glomeromycetes</taxon>
        <taxon>Archaeosporales</taxon>
        <taxon>Ambisporaceae</taxon>
        <taxon>Ambispora</taxon>
    </lineage>
</organism>
<proteinExistence type="predicted"/>
<dbReference type="OrthoDB" id="2335426at2759"/>
<dbReference type="InterPro" id="IPR032675">
    <property type="entry name" value="LRR_dom_sf"/>
</dbReference>
<dbReference type="Gene3D" id="3.80.10.10">
    <property type="entry name" value="Ribonuclease Inhibitor"/>
    <property type="match status" value="1"/>
</dbReference>
<name>A0A9N9DH12_9GLOM</name>
<keyword evidence="2" id="KW-1185">Reference proteome</keyword>
<accession>A0A9N9DH12</accession>
<feature type="non-terminal residue" evidence="1">
    <location>
        <position position="334"/>
    </location>
</feature>
<reference evidence="1" key="1">
    <citation type="submission" date="2021-06" db="EMBL/GenBank/DDBJ databases">
        <authorList>
            <person name="Kallberg Y."/>
            <person name="Tangrot J."/>
            <person name="Rosling A."/>
        </authorList>
    </citation>
    <scope>NUCLEOTIDE SEQUENCE</scope>
    <source>
        <strain evidence="1">MT106</strain>
    </source>
</reference>
<dbReference type="AlphaFoldDB" id="A0A9N9DH12"/>
<comment type="caution">
    <text evidence="1">The sequence shown here is derived from an EMBL/GenBank/DDBJ whole genome shotgun (WGS) entry which is preliminary data.</text>
</comment>
<dbReference type="EMBL" id="CAJVPL010003547">
    <property type="protein sequence ID" value="CAG8634747.1"/>
    <property type="molecule type" value="Genomic_DNA"/>
</dbReference>
<gene>
    <name evidence="1" type="ORF">AGERDE_LOCUS10694</name>
</gene>
<evidence type="ECO:0000313" key="2">
    <source>
        <dbReference type="Proteomes" id="UP000789831"/>
    </source>
</evidence>
<sequence>MPSPRLLPEILIEILGYLKIPLFLGLKERQHINLQPLYSCLCVSKQWYTIVAPLLWDQPFSYIGYESEKDKLLLVNVYLEFISQLDRENIEATGITFPKNFRQPYLHYPSFLKNMHYGVLLDAVQLWCQKNSEKTMKPSSVTMTLETILKLFSKSDGVLTHMSATFGPRKKGVCMYPVLKEAEIAELVKSVKFLYIGGWAKKAELFEMLANNCQNLQVLKISIIHAPTDSHRTSEITCNNLASLIRNQRHITEFELADCLDHIDAVMEALSIRSATLTKLSFKKCSFSGCRKWEGFSNCTGLKSFVISRCFLDNDDETIFDTIPFEKHMQTDAA</sequence>
<dbReference type="Proteomes" id="UP000789831">
    <property type="component" value="Unassembled WGS sequence"/>
</dbReference>
<evidence type="ECO:0000313" key="1">
    <source>
        <dbReference type="EMBL" id="CAG8634747.1"/>
    </source>
</evidence>
<protein>
    <submittedName>
        <fullName evidence="1">5278_t:CDS:1</fullName>
    </submittedName>
</protein>